<keyword evidence="8" id="KW-0804">Transcription</keyword>
<evidence type="ECO:0000256" key="5">
    <source>
        <dbReference type="ARBA" id="ARBA00022833"/>
    </source>
</evidence>
<keyword evidence="2" id="KW-0479">Metal-binding</keyword>
<dbReference type="FunFam" id="3.30.160.60:FF:000322">
    <property type="entry name" value="GDNF-inducible zinc finger protein 1"/>
    <property type="match status" value="1"/>
</dbReference>
<organism evidence="14">
    <name type="scientific">Thrips palmi</name>
    <name type="common">Melon thrips</name>
    <dbReference type="NCBI Taxonomy" id="161013"/>
    <lineage>
        <taxon>Eukaryota</taxon>
        <taxon>Metazoa</taxon>
        <taxon>Ecdysozoa</taxon>
        <taxon>Arthropoda</taxon>
        <taxon>Hexapoda</taxon>
        <taxon>Insecta</taxon>
        <taxon>Pterygota</taxon>
        <taxon>Neoptera</taxon>
        <taxon>Paraneoptera</taxon>
        <taxon>Thysanoptera</taxon>
        <taxon>Terebrantia</taxon>
        <taxon>Thripoidea</taxon>
        <taxon>Thripidae</taxon>
        <taxon>Thrips</taxon>
    </lineage>
</organism>
<dbReference type="SUPFAM" id="SSF57667">
    <property type="entry name" value="beta-beta-alpha zinc fingers"/>
    <property type="match status" value="7"/>
</dbReference>
<evidence type="ECO:0000256" key="10">
    <source>
        <dbReference type="PROSITE-ProRule" id="PRU00042"/>
    </source>
</evidence>
<feature type="region of interest" description="Disordered" evidence="11">
    <location>
        <begin position="251"/>
        <end position="307"/>
    </location>
</feature>
<proteinExistence type="predicted"/>
<evidence type="ECO:0000256" key="8">
    <source>
        <dbReference type="ARBA" id="ARBA00023163"/>
    </source>
</evidence>
<feature type="domain" description="C2H2-type" evidence="12">
    <location>
        <begin position="916"/>
        <end position="943"/>
    </location>
</feature>
<dbReference type="Pfam" id="PF00096">
    <property type="entry name" value="zf-C2H2"/>
    <property type="match status" value="4"/>
</dbReference>
<dbReference type="InterPro" id="IPR036236">
    <property type="entry name" value="Znf_C2H2_sf"/>
</dbReference>
<dbReference type="PANTHER" id="PTHR16515:SF49">
    <property type="entry name" value="GASTRULA ZINC FINGER PROTEIN XLCGF49.1-LIKE-RELATED"/>
    <property type="match status" value="1"/>
</dbReference>
<dbReference type="GO" id="GO:0006357">
    <property type="term" value="P:regulation of transcription by RNA polymerase II"/>
    <property type="evidence" value="ECO:0007669"/>
    <property type="project" value="UniProtKB-ARBA"/>
</dbReference>
<feature type="region of interest" description="Disordered" evidence="11">
    <location>
        <begin position="1086"/>
        <end position="1110"/>
    </location>
</feature>
<dbReference type="GeneID" id="117650080"/>
<feature type="domain" description="C2H2-type" evidence="12">
    <location>
        <begin position="653"/>
        <end position="680"/>
    </location>
</feature>
<feature type="domain" description="C2H2-type" evidence="12">
    <location>
        <begin position="563"/>
        <end position="591"/>
    </location>
</feature>
<dbReference type="Proteomes" id="UP000515158">
    <property type="component" value="Unplaced"/>
</dbReference>
<dbReference type="PROSITE" id="PS00028">
    <property type="entry name" value="ZINC_FINGER_C2H2_1"/>
    <property type="match status" value="12"/>
</dbReference>
<feature type="domain" description="C2H2-type" evidence="12">
    <location>
        <begin position="623"/>
        <end position="650"/>
    </location>
</feature>
<evidence type="ECO:0000256" key="7">
    <source>
        <dbReference type="ARBA" id="ARBA00023125"/>
    </source>
</evidence>
<dbReference type="InterPro" id="IPR050331">
    <property type="entry name" value="Zinc_finger"/>
</dbReference>
<evidence type="ECO:0000256" key="2">
    <source>
        <dbReference type="ARBA" id="ARBA00022723"/>
    </source>
</evidence>
<evidence type="ECO:0000259" key="12">
    <source>
        <dbReference type="PROSITE" id="PS50157"/>
    </source>
</evidence>
<keyword evidence="13" id="KW-1185">Reference proteome</keyword>
<keyword evidence="3" id="KW-0677">Repeat</keyword>
<evidence type="ECO:0000313" key="14">
    <source>
        <dbReference type="RefSeq" id="XP_034249264.1"/>
    </source>
</evidence>
<dbReference type="SMART" id="SM00355">
    <property type="entry name" value="ZnF_C2H2"/>
    <property type="match status" value="15"/>
</dbReference>
<gene>
    <name evidence="14" type="primary">LOC117650080</name>
</gene>
<dbReference type="InterPro" id="IPR013087">
    <property type="entry name" value="Znf_C2H2_type"/>
</dbReference>
<keyword evidence="7" id="KW-0238">DNA-binding</keyword>
<protein>
    <submittedName>
        <fullName evidence="14">Uncharacterized protein LOC117650080</fullName>
    </submittedName>
</protein>
<name>A0A6P8ZVU3_THRPL</name>
<feature type="domain" description="C2H2-type" evidence="12">
    <location>
        <begin position="888"/>
        <end position="915"/>
    </location>
</feature>
<evidence type="ECO:0000256" key="11">
    <source>
        <dbReference type="SAM" id="MobiDB-lite"/>
    </source>
</evidence>
<evidence type="ECO:0000256" key="4">
    <source>
        <dbReference type="ARBA" id="ARBA00022771"/>
    </source>
</evidence>
<evidence type="ECO:0000256" key="9">
    <source>
        <dbReference type="ARBA" id="ARBA00023242"/>
    </source>
</evidence>
<feature type="domain" description="C2H2-type" evidence="12">
    <location>
        <begin position="710"/>
        <end position="737"/>
    </location>
</feature>
<reference evidence="14" key="1">
    <citation type="submission" date="2025-08" db="UniProtKB">
        <authorList>
            <consortium name="RefSeq"/>
        </authorList>
    </citation>
    <scope>IDENTIFICATION</scope>
    <source>
        <tissue evidence="14">Total insect</tissue>
    </source>
</reference>
<evidence type="ECO:0000313" key="13">
    <source>
        <dbReference type="Proteomes" id="UP000515158"/>
    </source>
</evidence>
<feature type="region of interest" description="Disordered" evidence="11">
    <location>
        <begin position="470"/>
        <end position="489"/>
    </location>
</feature>
<dbReference type="Pfam" id="PF13912">
    <property type="entry name" value="zf-C2H2_6"/>
    <property type="match status" value="2"/>
</dbReference>
<dbReference type="Pfam" id="PF13894">
    <property type="entry name" value="zf-C2H2_4"/>
    <property type="match status" value="1"/>
</dbReference>
<dbReference type="PROSITE" id="PS50157">
    <property type="entry name" value="ZINC_FINGER_C2H2_2"/>
    <property type="match status" value="15"/>
</dbReference>
<dbReference type="FunFam" id="3.30.160.60:FF:000100">
    <property type="entry name" value="Zinc finger 45-like"/>
    <property type="match status" value="1"/>
</dbReference>
<dbReference type="FunFam" id="3.30.160.60:FF:001289">
    <property type="entry name" value="Zinc finger protein 574"/>
    <property type="match status" value="1"/>
</dbReference>
<keyword evidence="6" id="KW-0805">Transcription regulation</keyword>
<dbReference type="GO" id="GO:0005634">
    <property type="term" value="C:nucleus"/>
    <property type="evidence" value="ECO:0007669"/>
    <property type="project" value="UniProtKB-SubCell"/>
</dbReference>
<sequence length="1233" mass="137845">MGTSHVIVNKFLGSFGDVINMMMDLGLLSSHVFSYSVAQDMSNMLVEERHLQAYVKFLEEAKNMLNHLSNQMPHCRNKEGFGDLVLGFENRQNIVSDGISVNGPCNSSVKPHENSFSSSCGTTTYSQMKNAPSLEVPFNSATQQPYGNINESRCEIPSGRFSPLNEAEYTAADTLSHSRHYSVPDNSSCFDMSASSVAHENSLSSHGATFNLQSHMAVNSHFQPSCETAFDGSANQMMRFRSCNGDTSLKQFSSSAESQSHESQFVPHDKSEDFTSKPSCEFAQPNDTRDSHHYTSPRGHFSPTSESNCDTMYASRCETTQDAHFSCDTSYETSNHSGHGMHTTNVPFQTSSEQALNPHYSHPTISTETRFEDPIKNQHSSAFSMVNVMNTNQYPPCQSGSEKTQFITNEDAQTKMHYPSRNDMCDSSFTQLNGNTSFVGMNDVSCNTHITPRPVNENRFSHVWNGLSDTEESFDQSSPVPASNQSQESTEFGDLQMAFVNQVDKDISSAGFRRSSGEKDGLGSSGESSFSLLLGTKDVNSSSDVNKKKLSVLEGIKQDGNKWKCTICARFFIARVNIERHFRVQHLGEKAFPCSLCNKGFSSKIRLDAHLMRQHNLNCESANPCTVCGKLFNTKTALKTHSLTHVDESEKPFACNICNKRFSQKVVLDTHLVRHEGPASYKFQCKICNNSFPTKAKLQFHWKKHESTQFPCKECPKQFSNLSMLHAHEATHIDYDKRPYRCTKCPKTFTTKHKLHLHSQTHLTDGKYPCSECSAVFKCRATIAAHFRKKHDKTEGQECSNSDASSTFSITQAPPQLDSSDKIVSSSPLFKCTVCPKEFNRKFNLREHMTNCHQDMPPRFSCEHCLKRFKSKNKLRLHVATHTEEPNLACRTCGKRFYRTDLLRTHEATHTGNKPFSCEVCARRFATQSMLRSHQVIHQPPPEIAAQLPCPTCGKRFKNKKTLSTHAKCHADRQFKCGTCGKQFARKVHYDGHMRTHSADRPYSCTVCNRTYRERKHRADHMRRVHPNEVLGGGELTLQKLIDSITTDDTMDGSTGGGDFEPDVNSDALASLTELSNSGVGHLLEDSSQRNAESQVDETSQSQGSQLNCHFGSQSQNVTLESQVDCGNSSAQVNHMNQSYSSQTHEVDLDNQVNHIADSFTTQSESLSILQNPFHHLKAPTNDSNPFRCSGNGGLSPLPELSDHLQSMGAHTSLHPVLHDHFSNNEDKIIKQL</sequence>
<dbReference type="PANTHER" id="PTHR16515">
    <property type="entry name" value="PR DOMAIN ZINC FINGER PROTEIN"/>
    <property type="match status" value="1"/>
</dbReference>
<feature type="domain" description="C2H2-type" evidence="12">
    <location>
        <begin position="592"/>
        <end position="615"/>
    </location>
</feature>
<feature type="domain" description="C2H2-type" evidence="12">
    <location>
        <begin position="683"/>
        <end position="710"/>
    </location>
</feature>
<accession>A0A6P8ZVU3</accession>
<evidence type="ECO:0000256" key="1">
    <source>
        <dbReference type="ARBA" id="ARBA00004123"/>
    </source>
</evidence>
<feature type="domain" description="C2H2-type" evidence="12">
    <location>
        <begin position="768"/>
        <end position="796"/>
    </location>
</feature>
<feature type="domain" description="C2H2-type" evidence="12">
    <location>
        <begin position="948"/>
        <end position="975"/>
    </location>
</feature>
<dbReference type="OrthoDB" id="6077919at2759"/>
<feature type="compositionally biased region" description="Polar residues" evidence="11">
    <location>
        <begin position="1089"/>
        <end position="1110"/>
    </location>
</feature>
<dbReference type="InParanoid" id="A0A6P8ZVU3"/>
<keyword evidence="4 10" id="KW-0863">Zinc-finger</keyword>
<feature type="domain" description="C2H2-type" evidence="12">
    <location>
        <begin position="975"/>
        <end position="1002"/>
    </location>
</feature>
<feature type="domain" description="C2H2-type" evidence="12">
    <location>
        <begin position="830"/>
        <end position="858"/>
    </location>
</feature>
<keyword evidence="9" id="KW-0539">Nucleus</keyword>
<dbReference type="Gene3D" id="3.30.160.60">
    <property type="entry name" value="Classic Zinc Finger"/>
    <property type="match status" value="9"/>
</dbReference>
<dbReference type="RefSeq" id="XP_034249264.1">
    <property type="nucleotide sequence ID" value="XM_034393373.1"/>
</dbReference>
<feature type="domain" description="C2H2-type" evidence="12">
    <location>
        <begin position="1003"/>
        <end position="1031"/>
    </location>
</feature>
<evidence type="ECO:0000256" key="3">
    <source>
        <dbReference type="ARBA" id="ARBA00022737"/>
    </source>
</evidence>
<comment type="subcellular location">
    <subcellularLocation>
        <location evidence="1">Nucleus</location>
    </subcellularLocation>
</comment>
<dbReference type="GO" id="GO:0008270">
    <property type="term" value="F:zinc ion binding"/>
    <property type="evidence" value="ECO:0007669"/>
    <property type="project" value="UniProtKB-KW"/>
</dbReference>
<evidence type="ECO:0000256" key="6">
    <source>
        <dbReference type="ARBA" id="ARBA00023015"/>
    </source>
</evidence>
<feature type="domain" description="C2H2-type" evidence="12">
    <location>
        <begin position="740"/>
        <end position="767"/>
    </location>
</feature>
<feature type="region of interest" description="Disordered" evidence="11">
    <location>
        <begin position="795"/>
        <end position="814"/>
    </location>
</feature>
<feature type="compositionally biased region" description="Polar residues" evidence="11">
    <location>
        <begin position="797"/>
        <end position="814"/>
    </location>
</feature>
<keyword evidence="5" id="KW-0862">Zinc</keyword>
<feature type="compositionally biased region" description="Low complexity" evidence="11">
    <location>
        <begin position="251"/>
        <end position="265"/>
    </location>
</feature>
<dbReference type="KEGG" id="tpal:117650080"/>
<dbReference type="GO" id="GO:0003677">
    <property type="term" value="F:DNA binding"/>
    <property type="evidence" value="ECO:0007669"/>
    <property type="project" value="UniProtKB-KW"/>
</dbReference>
<dbReference type="AlphaFoldDB" id="A0A6P8ZVU3"/>
<feature type="compositionally biased region" description="Polar residues" evidence="11">
    <location>
        <begin position="475"/>
        <end position="489"/>
    </location>
</feature>
<feature type="domain" description="C2H2-type" evidence="12">
    <location>
        <begin position="860"/>
        <end position="887"/>
    </location>
</feature>